<dbReference type="Gene3D" id="3.10.105.10">
    <property type="entry name" value="Dipeptide-binding Protein, Domain 3"/>
    <property type="match status" value="1"/>
</dbReference>
<dbReference type="PANTHER" id="PTHR30290">
    <property type="entry name" value="PERIPLASMIC BINDING COMPONENT OF ABC TRANSPORTER"/>
    <property type="match status" value="1"/>
</dbReference>
<dbReference type="EMBL" id="AOSK01000047">
    <property type="protein sequence ID" value="EYD76362.1"/>
    <property type="molecule type" value="Genomic_DNA"/>
</dbReference>
<name>A0A017HPC9_9RHOB</name>
<organism evidence="6 7">
    <name type="scientific">Rubellimicrobium mesophilum DSM 19309</name>
    <dbReference type="NCBI Taxonomy" id="442562"/>
    <lineage>
        <taxon>Bacteria</taxon>
        <taxon>Pseudomonadati</taxon>
        <taxon>Pseudomonadota</taxon>
        <taxon>Alphaproteobacteria</taxon>
        <taxon>Rhodobacterales</taxon>
        <taxon>Roseobacteraceae</taxon>
        <taxon>Rubellimicrobium</taxon>
    </lineage>
</organism>
<dbReference type="InterPro" id="IPR039424">
    <property type="entry name" value="SBP_5"/>
</dbReference>
<reference evidence="6 7" key="1">
    <citation type="submission" date="2013-02" db="EMBL/GenBank/DDBJ databases">
        <authorList>
            <person name="Fiebig A."/>
            <person name="Goeker M."/>
            <person name="Klenk H.-P.P."/>
        </authorList>
    </citation>
    <scope>NUCLEOTIDE SEQUENCE [LARGE SCALE GENOMIC DNA]</scope>
    <source>
        <strain evidence="6 7">DSM 19309</strain>
    </source>
</reference>
<feature type="domain" description="Solute-binding protein family 5" evidence="5">
    <location>
        <begin position="13"/>
        <end position="209"/>
    </location>
</feature>
<keyword evidence="3" id="KW-0813">Transport</keyword>
<dbReference type="Pfam" id="PF00496">
    <property type="entry name" value="SBP_bac_5"/>
    <property type="match status" value="1"/>
</dbReference>
<evidence type="ECO:0000313" key="6">
    <source>
        <dbReference type="EMBL" id="EYD76362.1"/>
    </source>
</evidence>
<evidence type="ECO:0000256" key="1">
    <source>
        <dbReference type="ARBA" id="ARBA00004418"/>
    </source>
</evidence>
<comment type="similarity">
    <text evidence="2">Belongs to the bacterial solute-binding protein 5 family.</text>
</comment>
<comment type="subcellular location">
    <subcellularLocation>
        <location evidence="1">Periplasm</location>
    </subcellularLocation>
</comment>
<keyword evidence="4" id="KW-0732">Signal</keyword>
<evidence type="ECO:0000259" key="5">
    <source>
        <dbReference type="Pfam" id="PF00496"/>
    </source>
</evidence>
<gene>
    <name evidence="6" type="ORF">Rumeso_02057</name>
</gene>
<accession>A0A017HPC9</accession>
<dbReference type="GO" id="GO:1904680">
    <property type="term" value="F:peptide transmembrane transporter activity"/>
    <property type="evidence" value="ECO:0007669"/>
    <property type="project" value="TreeGrafter"/>
</dbReference>
<proteinExistence type="inferred from homology"/>
<dbReference type="PANTHER" id="PTHR30290:SF9">
    <property type="entry name" value="OLIGOPEPTIDE-BINDING PROTEIN APPA"/>
    <property type="match status" value="1"/>
</dbReference>
<dbReference type="GO" id="GO:0015833">
    <property type="term" value="P:peptide transport"/>
    <property type="evidence" value="ECO:0007669"/>
    <property type="project" value="TreeGrafter"/>
</dbReference>
<evidence type="ECO:0000256" key="4">
    <source>
        <dbReference type="ARBA" id="ARBA00022729"/>
    </source>
</evidence>
<sequence length="355" mass="38924">MAGTGDFSNLEQPENFVESLRRSAEDDAPARLQFGPRIIGYSLYPNLSGNGWGQPDERAQAVRELNRNEDFRIGVSQAIDRQRLGESLVKGPFIAQYAGGLYPGTAYYDDASTVFYPYSLESAKAHLEAAGLSDTDGDGFYNFPEGTAGGGNVQLTLLVNGDYQTDKNLAEGVVAMLEEAGIQVALNTLSGNDRDATRDAGTWDWQVFRNPTEIITVVQNTTQLAPTGPTTSWNHRANAEGQLDLLPWEQEMVDVVNQFIASRDPAERADLMKQYQKLYTENLYGVGLVTYPGALIINKRFANIPAGAPIFQFNWAEDSIIREQVYVPTDKQQDYELHPDMLPGAPGSEGPVGAS</sequence>
<comment type="caution">
    <text evidence="6">The sequence shown here is derived from an EMBL/GenBank/DDBJ whole genome shotgun (WGS) entry which is preliminary data.</text>
</comment>
<dbReference type="Proteomes" id="UP000019666">
    <property type="component" value="Unassembled WGS sequence"/>
</dbReference>
<protein>
    <submittedName>
        <fullName evidence="6">Periplasmic alpha-galactoside-binding protein</fullName>
    </submittedName>
</protein>
<dbReference type="PATRIC" id="fig|442562.3.peg.2031"/>
<evidence type="ECO:0000256" key="3">
    <source>
        <dbReference type="ARBA" id="ARBA00022448"/>
    </source>
</evidence>
<keyword evidence="7" id="KW-1185">Reference proteome</keyword>
<dbReference type="AlphaFoldDB" id="A0A017HPC9"/>
<dbReference type="SUPFAM" id="SSF53850">
    <property type="entry name" value="Periplasmic binding protein-like II"/>
    <property type="match status" value="1"/>
</dbReference>
<dbReference type="STRING" id="442562.Rumeso_02057"/>
<evidence type="ECO:0000313" key="7">
    <source>
        <dbReference type="Proteomes" id="UP000019666"/>
    </source>
</evidence>
<evidence type="ECO:0000256" key="2">
    <source>
        <dbReference type="ARBA" id="ARBA00005695"/>
    </source>
</evidence>
<dbReference type="HOGENOM" id="CLU_780502_0_0_5"/>
<dbReference type="InterPro" id="IPR000914">
    <property type="entry name" value="SBP_5_dom"/>
</dbReference>